<accession>A0A3A8JSI0</accession>
<dbReference type="PANTHER" id="PTHR35146:SF1">
    <property type="entry name" value="UPF0178 PROTEIN YAII"/>
    <property type="match status" value="1"/>
</dbReference>
<proteinExistence type="inferred from homology"/>
<comment type="caution">
    <text evidence="3">The sequence shown here is derived from an EMBL/GenBank/DDBJ whole genome shotgun (WGS) entry which is preliminary data.</text>
</comment>
<dbReference type="OrthoDB" id="9798918at2"/>
<sequence length="152" mass="16468">MKIWVDADACPGPVRDILLRAVQRVKVPIVFVANKPLALPRLAYVSTVQVGAGLDVADRHIATSAEKGDLAVTQDIPLAALLVPKGVVVMDPRGELFTPETIDERLSVRNFMQELRDSGVNTGGPGGFSPQDRQQFAATLDRELTRLVKQQG</sequence>
<organism evidence="3 4">
    <name type="scientific">Corallococcus carmarthensis</name>
    <dbReference type="NCBI Taxonomy" id="2316728"/>
    <lineage>
        <taxon>Bacteria</taxon>
        <taxon>Pseudomonadati</taxon>
        <taxon>Myxococcota</taxon>
        <taxon>Myxococcia</taxon>
        <taxon>Myxococcales</taxon>
        <taxon>Cystobacterineae</taxon>
        <taxon>Myxococcaceae</taxon>
        <taxon>Corallococcus</taxon>
    </lineage>
</organism>
<evidence type="ECO:0000256" key="2">
    <source>
        <dbReference type="HAMAP-Rule" id="MF_00489"/>
    </source>
</evidence>
<reference evidence="4" key="1">
    <citation type="submission" date="2018-09" db="EMBL/GenBank/DDBJ databases">
        <authorList>
            <person name="Livingstone P.G."/>
            <person name="Whitworth D.E."/>
        </authorList>
    </citation>
    <scope>NUCLEOTIDE SEQUENCE [LARGE SCALE GENOMIC DNA]</scope>
    <source>
        <strain evidence="4">CA043D</strain>
    </source>
</reference>
<evidence type="ECO:0000313" key="3">
    <source>
        <dbReference type="EMBL" id="RKG97936.1"/>
    </source>
</evidence>
<dbReference type="NCBIfam" id="NF001095">
    <property type="entry name" value="PRK00124.1"/>
    <property type="match status" value="1"/>
</dbReference>
<protein>
    <recommendedName>
        <fullName evidence="2">UPF0178 protein D7X32_31180</fullName>
    </recommendedName>
</protein>
<dbReference type="EMBL" id="RAWE01000158">
    <property type="protein sequence ID" value="RKG97936.1"/>
    <property type="molecule type" value="Genomic_DNA"/>
</dbReference>
<dbReference type="Proteomes" id="UP000268313">
    <property type="component" value="Unassembled WGS sequence"/>
</dbReference>
<keyword evidence="4" id="KW-1185">Reference proteome</keyword>
<dbReference type="PANTHER" id="PTHR35146">
    <property type="entry name" value="UPF0178 PROTEIN YAII"/>
    <property type="match status" value="1"/>
</dbReference>
<dbReference type="RefSeq" id="WP_120606211.1">
    <property type="nucleotide sequence ID" value="NZ_JABFJX010000163.1"/>
</dbReference>
<evidence type="ECO:0000256" key="1">
    <source>
        <dbReference type="ARBA" id="ARBA00008522"/>
    </source>
</evidence>
<name>A0A3A8JSI0_9BACT</name>
<dbReference type="InterPro" id="IPR003791">
    <property type="entry name" value="UPF0178"/>
</dbReference>
<dbReference type="AlphaFoldDB" id="A0A3A8JSI0"/>
<dbReference type="HAMAP" id="MF_00489">
    <property type="entry name" value="UPF0178"/>
    <property type="match status" value="1"/>
</dbReference>
<gene>
    <name evidence="3" type="ORF">D7X32_31180</name>
</gene>
<evidence type="ECO:0000313" key="4">
    <source>
        <dbReference type="Proteomes" id="UP000268313"/>
    </source>
</evidence>
<comment type="similarity">
    <text evidence="1 2">Belongs to the UPF0178 family.</text>
</comment>
<dbReference type="Pfam" id="PF02639">
    <property type="entry name" value="DUF188"/>
    <property type="match status" value="1"/>
</dbReference>
<dbReference type="CDD" id="cd18720">
    <property type="entry name" value="PIN_YqxD-like"/>
    <property type="match status" value="1"/>
</dbReference>